<evidence type="ECO:0000313" key="2">
    <source>
        <dbReference type="Proteomes" id="UP000054053"/>
    </source>
</evidence>
<proteinExistence type="predicted"/>
<comment type="caution">
    <text evidence="1">The sequence shown here is derived from an EMBL/GenBank/DDBJ whole genome shotgun (WGS) entry which is preliminary data.</text>
</comment>
<protein>
    <submittedName>
        <fullName evidence="1">Uncharacterized protein</fullName>
    </submittedName>
</protein>
<accession>A0A1B5L885</accession>
<dbReference type="EMBL" id="BBTG02000027">
    <property type="protein sequence ID" value="GAO19783.1"/>
    <property type="molecule type" value="Genomic_DNA"/>
</dbReference>
<organism evidence="1 2">
    <name type="scientific">Ustilaginoidea virens</name>
    <name type="common">Rice false smut fungus</name>
    <name type="synonym">Villosiclava virens</name>
    <dbReference type="NCBI Taxonomy" id="1159556"/>
    <lineage>
        <taxon>Eukaryota</taxon>
        <taxon>Fungi</taxon>
        <taxon>Dikarya</taxon>
        <taxon>Ascomycota</taxon>
        <taxon>Pezizomycotina</taxon>
        <taxon>Sordariomycetes</taxon>
        <taxon>Hypocreomycetidae</taxon>
        <taxon>Hypocreales</taxon>
        <taxon>Clavicipitaceae</taxon>
        <taxon>Ustilaginoidea</taxon>
    </lineage>
</organism>
<reference evidence="2" key="1">
    <citation type="journal article" date="2016" name="Genome Announc.">
        <title>Genome sequence of Ustilaginoidea virens IPU010, a rice pathogenic fungus causing false smut.</title>
        <authorList>
            <person name="Kumagai T."/>
            <person name="Ishii T."/>
            <person name="Terai G."/>
            <person name="Umemura M."/>
            <person name="Machida M."/>
            <person name="Asai K."/>
        </authorList>
    </citation>
    <scope>NUCLEOTIDE SEQUENCE [LARGE SCALE GENOMIC DNA]</scope>
    <source>
        <strain evidence="2">IPU010</strain>
    </source>
</reference>
<dbReference type="Proteomes" id="UP000054053">
    <property type="component" value="Unassembled WGS sequence"/>
</dbReference>
<evidence type="ECO:0000313" key="1">
    <source>
        <dbReference type="EMBL" id="GAO19783.1"/>
    </source>
</evidence>
<name>A0A1B5L885_USTVR</name>
<dbReference type="AlphaFoldDB" id="A0A1B5L885"/>
<gene>
    <name evidence="1" type="ORF">UVI_02044140</name>
</gene>
<sequence>MTIPVSLESVVLVPSGVVVVGVSSLVVGRMVTEGTPEPEGAVGMAVDVDVKPAKMSESRSPSDPSELCVVDNGVVSETSGVVDEADWDVATEDEL</sequence>